<reference evidence="2" key="1">
    <citation type="submission" date="2020-09" db="EMBL/GenBank/DDBJ databases">
        <title>A novel bacterium of genus Paenibacillus, isolated from South China Sea.</title>
        <authorList>
            <person name="Huang H."/>
            <person name="Mo K."/>
            <person name="Hu Y."/>
        </authorList>
    </citation>
    <scope>NUCLEOTIDE SEQUENCE</scope>
    <source>
        <strain evidence="2">IB182493</strain>
    </source>
</reference>
<protein>
    <submittedName>
        <fullName evidence="2">Uncharacterized protein</fullName>
    </submittedName>
</protein>
<dbReference type="Proteomes" id="UP000632125">
    <property type="component" value="Unassembled WGS sequence"/>
</dbReference>
<proteinExistence type="predicted"/>
<comment type="caution">
    <text evidence="2">The sequence shown here is derived from an EMBL/GenBank/DDBJ whole genome shotgun (WGS) entry which is preliminary data.</text>
</comment>
<dbReference type="AlphaFoldDB" id="A0A927H6H9"/>
<name>A0A927H6H9_9BACL</name>
<organism evidence="2 3">
    <name type="scientific">Paenibacillus arenilitoris</name>
    <dbReference type="NCBI Taxonomy" id="2772299"/>
    <lineage>
        <taxon>Bacteria</taxon>
        <taxon>Bacillati</taxon>
        <taxon>Bacillota</taxon>
        <taxon>Bacilli</taxon>
        <taxon>Bacillales</taxon>
        <taxon>Paenibacillaceae</taxon>
        <taxon>Paenibacillus</taxon>
    </lineage>
</organism>
<evidence type="ECO:0000313" key="3">
    <source>
        <dbReference type="Proteomes" id="UP000632125"/>
    </source>
</evidence>
<evidence type="ECO:0000256" key="1">
    <source>
        <dbReference type="SAM" id="Coils"/>
    </source>
</evidence>
<sequence length="222" mass="24351">MQQMNQLSPWQIWSLEVQNALKAQQERIDGLESQLAELCEKIKQLEAKPTYNIESIEYHFDQLKVEKLDGTLNIGMTAPGDGDESFPGTVDQLAVAKPEVFPAAGPAIPPPTGPYADIYAGMNRYLDTEALQKLQSFESELCLPLDPYHRRIIIEDVRKQLPPRIEYYLQAASKGNNGQNGAGNNGDVTGQVLAKTKRDADAAMLAYMKQLQSGSAPAGGMA</sequence>
<dbReference type="InterPro" id="IPR019673">
    <property type="entry name" value="Spore_germination_GerPC"/>
</dbReference>
<keyword evidence="1" id="KW-0175">Coiled coil</keyword>
<gene>
    <name evidence="2" type="ORF">IDH41_13110</name>
</gene>
<accession>A0A927H6H9</accession>
<dbReference type="RefSeq" id="WP_190861704.1">
    <property type="nucleotide sequence ID" value="NZ_JACXIY010000015.1"/>
</dbReference>
<feature type="coiled-coil region" evidence="1">
    <location>
        <begin position="14"/>
        <end position="48"/>
    </location>
</feature>
<dbReference type="EMBL" id="JACXIY010000015">
    <property type="protein sequence ID" value="MBD2869522.1"/>
    <property type="molecule type" value="Genomic_DNA"/>
</dbReference>
<dbReference type="Pfam" id="PF10737">
    <property type="entry name" value="GerPC"/>
    <property type="match status" value="1"/>
</dbReference>
<keyword evidence="3" id="KW-1185">Reference proteome</keyword>
<evidence type="ECO:0000313" key="2">
    <source>
        <dbReference type="EMBL" id="MBD2869522.1"/>
    </source>
</evidence>